<gene>
    <name evidence="2" type="ORF">ABK249_04270</name>
</gene>
<dbReference type="EMBL" id="JBEAAL010000002">
    <property type="protein sequence ID" value="MEQ1404139.1"/>
    <property type="molecule type" value="Genomic_DNA"/>
</dbReference>
<name>A0ABV0LX15_9HYPH</name>
<dbReference type="PANTHER" id="PTHR46211:SF14">
    <property type="entry name" value="GLYCEROPHOSPHODIESTER PHOSPHODIESTERASE"/>
    <property type="match status" value="1"/>
</dbReference>
<dbReference type="InterPro" id="IPR030395">
    <property type="entry name" value="GP_PDE_dom"/>
</dbReference>
<sequence length="250" mass="27036">MTRIASHRGGTLEFGDSTPRGFAATAEMALEEVEFDIHPTADGAIIVHHDPTLDGTTDTFGEIARMALADVKDATINYGGGGHPLTLQELCALYEASPVGFRCEIKPGVDGEPYRDFVPRVVTLLARHGMLERTTFSSFLVRSLDELARASNRPRLWLVSPPVLRQLGVETVIEVAKAHAIPEIGVHIDCADRALGDAVRAAGLEFGCWAAHSRSQIEKALALGVKVFTTDRPTLAISIRSAFRHKETAA</sequence>
<organism evidence="2 3">
    <name type="scientific">Neorhizobium phenanthreniclasticum</name>
    <dbReference type="NCBI Taxonomy" id="3157917"/>
    <lineage>
        <taxon>Bacteria</taxon>
        <taxon>Pseudomonadati</taxon>
        <taxon>Pseudomonadota</taxon>
        <taxon>Alphaproteobacteria</taxon>
        <taxon>Hyphomicrobiales</taxon>
        <taxon>Rhizobiaceae</taxon>
        <taxon>Rhizobium/Agrobacterium group</taxon>
        <taxon>Neorhizobium</taxon>
    </lineage>
</organism>
<dbReference type="Pfam" id="PF03009">
    <property type="entry name" value="GDPD"/>
    <property type="match status" value="1"/>
</dbReference>
<keyword evidence="2" id="KW-0378">Hydrolase</keyword>
<comment type="caution">
    <text evidence="2">The sequence shown here is derived from an EMBL/GenBank/DDBJ whole genome shotgun (WGS) entry which is preliminary data.</text>
</comment>
<protein>
    <submittedName>
        <fullName evidence="2">Glycerophosphodiester phosphodiesterase family protein</fullName>
        <ecNumber evidence="2">3.1.4.-</ecNumber>
    </submittedName>
</protein>
<evidence type="ECO:0000313" key="3">
    <source>
        <dbReference type="Proteomes" id="UP001496627"/>
    </source>
</evidence>
<feature type="domain" description="GP-PDE" evidence="1">
    <location>
        <begin position="2"/>
        <end position="240"/>
    </location>
</feature>
<dbReference type="PROSITE" id="PS51704">
    <property type="entry name" value="GP_PDE"/>
    <property type="match status" value="1"/>
</dbReference>
<dbReference type="RefSeq" id="WP_227703584.1">
    <property type="nucleotide sequence ID" value="NZ_JBEAAL010000002.1"/>
</dbReference>
<dbReference type="EC" id="3.1.4.-" evidence="2"/>
<evidence type="ECO:0000313" key="2">
    <source>
        <dbReference type="EMBL" id="MEQ1404139.1"/>
    </source>
</evidence>
<dbReference type="PANTHER" id="PTHR46211">
    <property type="entry name" value="GLYCEROPHOSPHORYL DIESTER PHOSPHODIESTERASE"/>
    <property type="match status" value="1"/>
</dbReference>
<dbReference type="SUPFAM" id="SSF51695">
    <property type="entry name" value="PLC-like phosphodiesterases"/>
    <property type="match status" value="1"/>
</dbReference>
<proteinExistence type="predicted"/>
<reference evidence="2 3" key="1">
    <citation type="submission" date="2024-05" db="EMBL/GenBank/DDBJ databases">
        <title>Neorhizobium sp. Rsf11, a plant growth promoting and heavy metal resistant PAH-degrader.</title>
        <authorList>
            <person name="Golubev S.N."/>
            <person name="Muratova A.Y."/>
            <person name="Markelova M.I."/>
        </authorList>
    </citation>
    <scope>NUCLEOTIDE SEQUENCE [LARGE SCALE GENOMIC DNA]</scope>
    <source>
        <strain evidence="2 3">Rsf11</strain>
    </source>
</reference>
<dbReference type="InterPro" id="IPR017946">
    <property type="entry name" value="PLC-like_Pdiesterase_TIM-brl"/>
</dbReference>
<keyword evidence="3" id="KW-1185">Reference proteome</keyword>
<accession>A0ABV0LX15</accession>
<dbReference type="Proteomes" id="UP001496627">
    <property type="component" value="Unassembled WGS sequence"/>
</dbReference>
<dbReference type="CDD" id="cd08565">
    <property type="entry name" value="GDPD_pAtGDE_like"/>
    <property type="match status" value="1"/>
</dbReference>
<dbReference type="Gene3D" id="3.20.20.190">
    <property type="entry name" value="Phosphatidylinositol (PI) phosphodiesterase"/>
    <property type="match status" value="1"/>
</dbReference>
<evidence type="ECO:0000259" key="1">
    <source>
        <dbReference type="PROSITE" id="PS51704"/>
    </source>
</evidence>
<dbReference type="GO" id="GO:0016787">
    <property type="term" value="F:hydrolase activity"/>
    <property type="evidence" value="ECO:0007669"/>
    <property type="project" value="UniProtKB-KW"/>
</dbReference>